<keyword evidence="6" id="KW-0464">Manganese</keyword>
<dbReference type="Proteomes" id="UP001301350">
    <property type="component" value="Unassembled WGS sequence"/>
</dbReference>
<keyword evidence="10" id="KW-1185">Reference proteome</keyword>
<evidence type="ECO:0000256" key="3">
    <source>
        <dbReference type="ARBA" id="ARBA00008911"/>
    </source>
</evidence>
<comment type="pathway">
    <text evidence="2 7">Metabolic intermediate biosynthesis; chorismate biosynthesis; chorismate from D-erythrose 4-phosphate and phosphoenolpyruvate: step 1/7.</text>
</comment>
<evidence type="ECO:0000256" key="4">
    <source>
        <dbReference type="ARBA" id="ARBA00022679"/>
    </source>
</evidence>
<keyword evidence="7" id="KW-0057">Aromatic amino acid biosynthesis</keyword>
<reference evidence="9 10" key="1">
    <citation type="submission" date="2022-07" db="EMBL/GenBank/DDBJ databases">
        <title>Genome-wide signatures of adaptation to extreme environments.</title>
        <authorList>
            <person name="Cho C.H."/>
            <person name="Yoon H.S."/>
        </authorList>
    </citation>
    <scope>NUCLEOTIDE SEQUENCE [LARGE SCALE GENOMIC DNA]</scope>
    <source>
        <strain evidence="9 10">DBV 063 E5</strain>
    </source>
</reference>
<dbReference type="GO" id="GO:0009073">
    <property type="term" value="P:aromatic amino acid family biosynthetic process"/>
    <property type="evidence" value="ECO:0007669"/>
    <property type="project" value="UniProtKB-KW"/>
</dbReference>
<feature type="binding site" evidence="6">
    <location>
        <position position="460"/>
    </location>
    <ligand>
        <name>Mn(2+)</name>
        <dbReference type="ChEBI" id="CHEBI:29035"/>
    </ligand>
</feature>
<evidence type="ECO:0000256" key="2">
    <source>
        <dbReference type="ARBA" id="ARBA00004688"/>
    </source>
</evidence>
<dbReference type="Pfam" id="PF01474">
    <property type="entry name" value="DAHP_synth_2"/>
    <property type="match status" value="1"/>
</dbReference>
<name>A0AAV9IZG9_CYACA</name>
<keyword evidence="6" id="KW-0104">Cadmium</keyword>
<evidence type="ECO:0000256" key="8">
    <source>
        <dbReference type="SAM" id="MobiDB-lite"/>
    </source>
</evidence>
<comment type="subcellular location">
    <subcellularLocation>
        <location evidence="1">Plastid</location>
        <location evidence="1">Chloroplast</location>
    </subcellularLocation>
</comment>
<feature type="region of interest" description="Disordered" evidence="8">
    <location>
        <begin position="45"/>
        <end position="105"/>
    </location>
</feature>
<dbReference type="GO" id="GO:0008652">
    <property type="term" value="P:amino acid biosynthetic process"/>
    <property type="evidence" value="ECO:0007669"/>
    <property type="project" value="UniProtKB-KW"/>
</dbReference>
<dbReference type="PANTHER" id="PTHR21337:SF0">
    <property type="entry name" value="PHOSPHO-2-DEHYDRO-3-DEOXYHEPTONATE ALDOLASE"/>
    <property type="match status" value="1"/>
</dbReference>
<keyword evidence="6" id="KW-0170">Cobalt</keyword>
<feature type="binding site" evidence="6">
    <location>
        <position position="536"/>
    </location>
    <ligand>
        <name>Mn(2+)</name>
        <dbReference type="ChEBI" id="CHEBI:29035"/>
    </ligand>
</feature>
<dbReference type="GO" id="GO:0003849">
    <property type="term" value="F:3-deoxy-7-phosphoheptulonate synthase activity"/>
    <property type="evidence" value="ECO:0007669"/>
    <property type="project" value="UniProtKB-EC"/>
</dbReference>
<evidence type="ECO:0000256" key="1">
    <source>
        <dbReference type="ARBA" id="ARBA00004229"/>
    </source>
</evidence>
<evidence type="ECO:0000313" key="10">
    <source>
        <dbReference type="Proteomes" id="UP001301350"/>
    </source>
</evidence>
<dbReference type="EC" id="2.5.1.54" evidence="7"/>
<dbReference type="AlphaFoldDB" id="A0AAV9IZG9"/>
<dbReference type="GO" id="GO:0009507">
    <property type="term" value="C:chloroplast"/>
    <property type="evidence" value="ECO:0007669"/>
    <property type="project" value="UniProtKB-SubCell"/>
</dbReference>
<feature type="binding site" evidence="6">
    <location>
        <position position="506"/>
    </location>
    <ligand>
        <name>Mn(2+)</name>
        <dbReference type="ChEBI" id="CHEBI:29035"/>
    </ligand>
</feature>
<feature type="binding site" evidence="6">
    <location>
        <begin position="374"/>
        <end position="375"/>
    </location>
    <ligand>
        <name>phosphoenolpyruvate</name>
        <dbReference type="ChEBI" id="CHEBI:58702"/>
    </ligand>
</feature>
<evidence type="ECO:0000256" key="7">
    <source>
        <dbReference type="RuleBase" id="RU363071"/>
    </source>
</evidence>
<gene>
    <name evidence="9" type="ORF">CDCA_CDCA12G3494</name>
</gene>
<feature type="binding site" evidence="6">
    <location>
        <position position="397"/>
    </location>
    <ligand>
        <name>phosphoenolpyruvate</name>
        <dbReference type="ChEBI" id="CHEBI:58702"/>
    </ligand>
</feature>
<dbReference type="EMBL" id="JANCYW010000012">
    <property type="protein sequence ID" value="KAK4537469.1"/>
    <property type="molecule type" value="Genomic_DNA"/>
</dbReference>
<dbReference type="SUPFAM" id="SSF51569">
    <property type="entry name" value="Aldolase"/>
    <property type="match status" value="1"/>
</dbReference>
<organism evidence="9 10">
    <name type="scientific">Cyanidium caldarium</name>
    <name type="common">Red alga</name>
    <dbReference type="NCBI Taxonomy" id="2771"/>
    <lineage>
        <taxon>Eukaryota</taxon>
        <taxon>Rhodophyta</taxon>
        <taxon>Bangiophyceae</taxon>
        <taxon>Cyanidiales</taxon>
        <taxon>Cyanidiaceae</taxon>
        <taxon>Cyanidium</taxon>
    </lineage>
</organism>
<comment type="catalytic activity">
    <reaction evidence="5 7">
        <text>D-erythrose 4-phosphate + phosphoenolpyruvate + H2O = 7-phospho-2-dehydro-3-deoxy-D-arabino-heptonate + phosphate</text>
        <dbReference type="Rhea" id="RHEA:14717"/>
        <dbReference type="ChEBI" id="CHEBI:15377"/>
        <dbReference type="ChEBI" id="CHEBI:16897"/>
        <dbReference type="ChEBI" id="CHEBI:43474"/>
        <dbReference type="ChEBI" id="CHEBI:58394"/>
        <dbReference type="ChEBI" id="CHEBI:58702"/>
        <dbReference type="EC" id="2.5.1.54"/>
    </reaction>
</comment>
<keyword evidence="4 7" id="KW-0808">Transferase</keyword>
<feature type="binding site" evidence="6">
    <location>
        <position position="428"/>
    </location>
    <ligand>
        <name>phosphoenolpyruvate</name>
        <dbReference type="ChEBI" id="CHEBI:58702"/>
    </ligand>
</feature>
<accession>A0AAV9IZG9</accession>
<dbReference type="PANTHER" id="PTHR21337">
    <property type="entry name" value="PHOSPHO-2-DEHYDRO-3-DEOXYHEPTONATE ALDOLASE 1, 2"/>
    <property type="match status" value="1"/>
</dbReference>
<evidence type="ECO:0000256" key="5">
    <source>
        <dbReference type="ARBA" id="ARBA00047508"/>
    </source>
</evidence>
<comment type="similarity">
    <text evidence="3 7">Belongs to the class-II DAHP synthase family.</text>
</comment>
<evidence type="ECO:0000256" key="6">
    <source>
        <dbReference type="PIRSR" id="PIRSR602480-1"/>
    </source>
</evidence>
<dbReference type="InterPro" id="IPR013785">
    <property type="entry name" value="Aldolase_TIM"/>
</dbReference>
<sequence>MPTAARLVKRRAGFVIGSGGTLHYDCPRSVRITYASTFNRLTTIFRGRPPVHSPPPTRRPSHPASARSRRLVFSSSSSSSSSTEPWKPGSWRLKPIHQQPEYPDREALSQVERRLARMPPLIYPGETRKLLQRLEAVGRGEAFLLQGGDCAETFADFSPQKVHSTFCTLIGQAIALALASGLPIVKIGRIAGQFAKPRSLPHDASGLPSYRGDIVHSAEPNAQARVPDPERLIKAYSQSAAAMNLIRALAKSTSSMMDWLQQMEMLLRRHGALDTPFGARMHQFMEEVEDSLRFVHACGIDENSGSFTEPEFYTSHEALLLNYEEALTHRFVRNMPIWEEEEEEVQLAAASHGSAADASGTYFATSAHFMWIGERTRQLDAAHVEFLRGIANPVGIKASAKMTPQELLTLLDAVNPQNALGRVTLITRMGADGIGRALPPLMRAVQQYGRQVVWSCDPMHGNTESVTTASGRTYKTRYVDGVLREVRTFFDVAHAEGCIAGGLHLEMTGEAVTECVGGLVGVDVNDLDQRYRSACDPRLNQAQALEVAFAVGELLRAREQARRHRGAPNICAAVG</sequence>
<keyword evidence="7" id="KW-0028">Amino-acid biosynthesis</keyword>
<comment type="caution">
    <text evidence="9">The sequence shown here is derived from an EMBL/GenBank/DDBJ whole genome shotgun (WGS) entry which is preliminary data.</text>
</comment>
<dbReference type="InterPro" id="IPR002480">
    <property type="entry name" value="DAHP_synth_2"/>
</dbReference>
<feature type="binding site" evidence="6">
    <location>
        <position position="189"/>
    </location>
    <ligand>
        <name>phosphoenolpyruvate</name>
        <dbReference type="ChEBI" id="CHEBI:58702"/>
    </ligand>
</feature>
<comment type="cofactor">
    <cofactor evidence="6">
        <name>Mn(2+)</name>
        <dbReference type="ChEBI" id="CHEBI:29035"/>
    </cofactor>
    <cofactor evidence="6">
        <name>Co(2+)</name>
        <dbReference type="ChEBI" id="CHEBI:48828"/>
    </cofactor>
    <cofactor evidence="6">
        <name>Cd(2+)</name>
        <dbReference type="ChEBI" id="CHEBI:48775"/>
    </cofactor>
    <text evidence="6">Binds 1 divalent cation per subunit. The enzyme is active with manganese, cobalt or cadmium ions.</text>
</comment>
<evidence type="ECO:0000313" key="9">
    <source>
        <dbReference type="EMBL" id="KAK4537469.1"/>
    </source>
</evidence>
<feature type="binding site" evidence="6">
    <location>
        <position position="150"/>
    </location>
    <ligand>
        <name>Mn(2+)</name>
        <dbReference type="ChEBI" id="CHEBI:29035"/>
    </ligand>
</feature>
<dbReference type="Gene3D" id="3.20.20.70">
    <property type="entry name" value="Aldolase class I"/>
    <property type="match status" value="2"/>
</dbReference>
<protein>
    <recommendedName>
        <fullName evidence="7">Phospho-2-dehydro-3-deoxyheptonate aldolase</fullName>
        <ecNumber evidence="7">2.5.1.54</ecNumber>
    </recommendedName>
</protein>
<proteinExistence type="inferred from homology"/>